<feature type="region of interest" description="Disordered" evidence="4">
    <location>
        <begin position="344"/>
        <end position="368"/>
    </location>
</feature>
<evidence type="ECO:0000256" key="3">
    <source>
        <dbReference type="ARBA" id="ARBA00023239"/>
    </source>
</evidence>
<feature type="domain" description="Thiamine pyrophosphate enzyme N-terminal TPP-binding" evidence="6">
    <location>
        <begin position="4"/>
        <end position="108"/>
    </location>
</feature>
<evidence type="ECO:0000313" key="7">
    <source>
        <dbReference type="EMBL" id="OHA68505.1"/>
    </source>
</evidence>
<reference evidence="7 8" key="1">
    <citation type="journal article" date="2016" name="Nat. Commun.">
        <title>Thousands of microbial genomes shed light on interconnected biogeochemical processes in an aquifer system.</title>
        <authorList>
            <person name="Anantharaman K."/>
            <person name="Brown C.T."/>
            <person name="Hug L.A."/>
            <person name="Sharon I."/>
            <person name="Castelle C.J."/>
            <person name="Probst A.J."/>
            <person name="Thomas B.C."/>
            <person name="Singh A."/>
            <person name="Wilkins M.J."/>
            <person name="Karaoz U."/>
            <person name="Brodie E.L."/>
            <person name="Williams K.H."/>
            <person name="Hubbard S.S."/>
            <person name="Banfield J.F."/>
        </authorList>
    </citation>
    <scope>NUCLEOTIDE SEQUENCE [LARGE SCALE GENOMIC DNA]</scope>
</reference>
<proteinExistence type="predicted"/>
<evidence type="ECO:0000256" key="4">
    <source>
        <dbReference type="SAM" id="MobiDB-lite"/>
    </source>
</evidence>
<dbReference type="InterPro" id="IPR029061">
    <property type="entry name" value="THDP-binding"/>
</dbReference>
<keyword evidence="3" id="KW-0456">Lyase</keyword>
<dbReference type="Pfam" id="PF02776">
    <property type="entry name" value="TPP_enzyme_N"/>
    <property type="match status" value="1"/>
</dbReference>
<protein>
    <submittedName>
        <fullName evidence="7">Phosphonopyruvate decarboxylase</fullName>
    </submittedName>
</protein>
<name>A0A1G2R6L2_9BACT</name>
<comment type="caution">
    <text evidence="7">The sequence shown here is derived from an EMBL/GenBank/DDBJ whole genome shotgun (WGS) entry which is preliminary data.</text>
</comment>
<dbReference type="SUPFAM" id="SSF52518">
    <property type="entry name" value="Thiamin diphosphate-binding fold (THDP-binding)"/>
    <property type="match status" value="2"/>
</dbReference>
<dbReference type="EMBL" id="MHTY01000024">
    <property type="protein sequence ID" value="OHA68505.1"/>
    <property type="molecule type" value="Genomic_DNA"/>
</dbReference>
<dbReference type="InterPro" id="IPR017684">
    <property type="entry name" value="Phosphono-pyrv_decarboxylase"/>
</dbReference>
<dbReference type="GO" id="GO:0032923">
    <property type="term" value="P:organic phosphonate biosynthetic process"/>
    <property type="evidence" value="ECO:0007669"/>
    <property type="project" value="InterPro"/>
</dbReference>
<sequence length="368" mass="40519">MDSKVLFDILKHLGLNFLTGVPDSGLRNFLVYLENHSNEVQHVHAANEGQAIGIASGHYLATGNMPVVYFQNAGLGNTVNPLTSLADPNVYGIPMLLLVGWRGEPGKKDEPQHIKMGEITEGQLKLLSIPYEVAQNEEKVFEEQIARLKKQGDEEQRPVALVFQKGFFAEESEAEPPAGLRREEALAVLLDKIGDGLLVCTTGKTSREVFELRSAKQQEHHDFLTVGSMGCASSIGLGIAVSKRNKKVFVFDGDGAALMHLGALPTIGNYKPANFFHVVLDNGVHESTGWQPTVSPTTNWEQIFLGSGYKSVTRARTLEELEKINFQDWEGPTALIVNVVPGSRKDLSRPSQTPKESKKSFMDFARHE</sequence>
<feature type="domain" description="Thiamine pyrophosphate enzyme TPP-binding" evidence="5">
    <location>
        <begin position="205"/>
        <end position="295"/>
    </location>
</feature>
<dbReference type="PANTHER" id="PTHR42818:SF1">
    <property type="entry name" value="SULFOPYRUVATE DECARBOXYLASE"/>
    <property type="match status" value="1"/>
</dbReference>
<gene>
    <name evidence="7" type="ORF">A3J68_00345</name>
</gene>
<accession>A0A1G2R6L2</accession>
<keyword evidence="2" id="KW-0786">Thiamine pyrophosphate</keyword>
<dbReference type="GO" id="GO:0033980">
    <property type="term" value="F:phosphonopyruvate decarboxylase activity"/>
    <property type="evidence" value="ECO:0007669"/>
    <property type="project" value="InterPro"/>
</dbReference>
<dbReference type="Gene3D" id="3.40.50.970">
    <property type="match status" value="2"/>
</dbReference>
<dbReference type="AlphaFoldDB" id="A0A1G2R6L2"/>
<evidence type="ECO:0000256" key="2">
    <source>
        <dbReference type="ARBA" id="ARBA00023052"/>
    </source>
</evidence>
<dbReference type="NCBIfam" id="TIGR03297">
    <property type="entry name" value="Ppyr-DeCO2ase"/>
    <property type="match status" value="1"/>
</dbReference>
<dbReference type="GO" id="GO:0030976">
    <property type="term" value="F:thiamine pyrophosphate binding"/>
    <property type="evidence" value="ECO:0007669"/>
    <property type="project" value="InterPro"/>
</dbReference>
<feature type="compositionally biased region" description="Basic and acidic residues" evidence="4">
    <location>
        <begin position="355"/>
        <end position="368"/>
    </location>
</feature>
<organism evidence="7 8">
    <name type="scientific">Candidatus Wildermuthbacteria bacterium RIFCSPHIGHO2_02_FULL_48_16</name>
    <dbReference type="NCBI Taxonomy" id="1802453"/>
    <lineage>
        <taxon>Bacteria</taxon>
        <taxon>Candidatus Wildermuthiibacteriota</taxon>
    </lineage>
</organism>
<evidence type="ECO:0000259" key="5">
    <source>
        <dbReference type="Pfam" id="PF02775"/>
    </source>
</evidence>
<dbReference type="Proteomes" id="UP000178529">
    <property type="component" value="Unassembled WGS sequence"/>
</dbReference>
<keyword evidence="1" id="KW-0210">Decarboxylase</keyword>
<dbReference type="InterPro" id="IPR011766">
    <property type="entry name" value="TPP_enzyme_TPP-bd"/>
</dbReference>
<dbReference type="PANTHER" id="PTHR42818">
    <property type="entry name" value="SULFOPYRUVATE DECARBOXYLASE SUBUNIT ALPHA"/>
    <property type="match status" value="1"/>
</dbReference>
<evidence type="ECO:0000259" key="6">
    <source>
        <dbReference type="Pfam" id="PF02776"/>
    </source>
</evidence>
<dbReference type="Pfam" id="PF02775">
    <property type="entry name" value="TPP_enzyme_C"/>
    <property type="match status" value="1"/>
</dbReference>
<dbReference type="InterPro" id="IPR012001">
    <property type="entry name" value="Thiamin_PyroP_enz_TPP-bd_dom"/>
</dbReference>
<evidence type="ECO:0000313" key="8">
    <source>
        <dbReference type="Proteomes" id="UP000178529"/>
    </source>
</evidence>
<keyword evidence="7" id="KW-0670">Pyruvate</keyword>
<dbReference type="CDD" id="cd07035">
    <property type="entry name" value="TPP_PYR_POX_like"/>
    <property type="match status" value="1"/>
</dbReference>
<evidence type="ECO:0000256" key="1">
    <source>
        <dbReference type="ARBA" id="ARBA00022793"/>
    </source>
</evidence>
<dbReference type="InterPro" id="IPR051818">
    <property type="entry name" value="TPP_dependent_decarboxylase"/>
</dbReference>